<feature type="transmembrane region" description="Helical" evidence="8">
    <location>
        <begin position="159"/>
        <end position="178"/>
    </location>
</feature>
<dbReference type="GO" id="GO:0140359">
    <property type="term" value="F:ABC-type transporter activity"/>
    <property type="evidence" value="ECO:0007669"/>
    <property type="project" value="InterPro"/>
</dbReference>
<dbReference type="PROSITE" id="PS00211">
    <property type="entry name" value="ABC_TRANSPORTER_1"/>
    <property type="match status" value="2"/>
</dbReference>
<dbReference type="SUPFAM" id="SSF52540">
    <property type="entry name" value="P-loop containing nucleoside triphosphate hydrolases"/>
    <property type="match status" value="2"/>
</dbReference>
<dbReference type="PROSITE" id="PS50929">
    <property type="entry name" value="ABC_TM1F"/>
    <property type="match status" value="2"/>
</dbReference>
<gene>
    <name evidence="11" type="ORF">BCR15_05855</name>
</gene>
<evidence type="ECO:0000259" key="10">
    <source>
        <dbReference type="PROSITE" id="PS50929"/>
    </source>
</evidence>
<feature type="transmembrane region" description="Helical" evidence="8">
    <location>
        <begin position="58"/>
        <end position="78"/>
    </location>
</feature>
<dbReference type="GO" id="GO:0034775">
    <property type="term" value="P:glutathione transmembrane transport"/>
    <property type="evidence" value="ECO:0007669"/>
    <property type="project" value="InterPro"/>
</dbReference>
<evidence type="ECO:0000256" key="2">
    <source>
        <dbReference type="ARBA" id="ARBA00022692"/>
    </source>
</evidence>
<evidence type="ECO:0000256" key="6">
    <source>
        <dbReference type="ARBA" id="ARBA00023136"/>
    </source>
</evidence>
<dbReference type="AlphaFoldDB" id="A0A1C0ALG2"/>
<evidence type="ECO:0000256" key="8">
    <source>
        <dbReference type="SAM" id="Phobius"/>
    </source>
</evidence>
<dbReference type="InterPro" id="IPR003439">
    <property type="entry name" value="ABC_transporter-like_ATP-bd"/>
</dbReference>
<feature type="transmembrane region" description="Helical" evidence="8">
    <location>
        <begin position="733"/>
        <end position="750"/>
    </location>
</feature>
<dbReference type="Pfam" id="PF00664">
    <property type="entry name" value="ABC_membrane"/>
    <property type="match status" value="2"/>
</dbReference>
<comment type="subcellular location">
    <subcellularLocation>
        <location evidence="1">Cell membrane</location>
        <topology evidence="1">Multi-pass membrane protein</topology>
    </subcellularLocation>
</comment>
<dbReference type="InterPro" id="IPR011527">
    <property type="entry name" value="ABC1_TM_dom"/>
</dbReference>
<dbReference type="SUPFAM" id="SSF90123">
    <property type="entry name" value="ABC transporter transmembrane region"/>
    <property type="match status" value="2"/>
</dbReference>
<dbReference type="GO" id="GO:0045454">
    <property type="term" value="P:cell redox homeostasis"/>
    <property type="evidence" value="ECO:0007669"/>
    <property type="project" value="InterPro"/>
</dbReference>
<keyword evidence="3" id="KW-0547">Nucleotide-binding</keyword>
<keyword evidence="2 8" id="KW-0812">Transmembrane</keyword>
<evidence type="ECO:0000256" key="4">
    <source>
        <dbReference type="ARBA" id="ARBA00022840"/>
    </source>
</evidence>
<keyword evidence="5 8" id="KW-1133">Transmembrane helix</keyword>
<proteinExistence type="predicted"/>
<evidence type="ECO:0000256" key="7">
    <source>
        <dbReference type="SAM" id="MobiDB-lite"/>
    </source>
</evidence>
<dbReference type="PANTHER" id="PTHR24221">
    <property type="entry name" value="ATP-BINDING CASSETTE SUB-FAMILY B"/>
    <property type="match status" value="1"/>
</dbReference>
<dbReference type="InterPro" id="IPR036640">
    <property type="entry name" value="ABC1_TM_sf"/>
</dbReference>
<feature type="transmembrane region" description="Helical" evidence="8">
    <location>
        <begin position="272"/>
        <end position="289"/>
    </location>
</feature>
<evidence type="ECO:0000313" key="12">
    <source>
        <dbReference type="Proteomes" id="UP000093501"/>
    </source>
</evidence>
<feature type="transmembrane region" description="Helical" evidence="8">
    <location>
        <begin position="848"/>
        <end position="867"/>
    </location>
</feature>
<dbReference type="NCBIfam" id="TIGR02857">
    <property type="entry name" value="CydD"/>
    <property type="match status" value="1"/>
</dbReference>
<keyword evidence="4" id="KW-0067">ATP-binding</keyword>
<dbReference type="GO" id="GO:0005524">
    <property type="term" value="F:ATP binding"/>
    <property type="evidence" value="ECO:0007669"/>
    <property type="project" value="UniProtKB-KW"/>
</dbReference>
<evidence type="ECO:0008006" key="13">
    <source>
        <dbReference type="Google" id="ProtNLM"/>
    </source>
</evidence>
<dbReference type="CDD" id="cd18584">
    <property type="entry name" value="ABC_6TM_AarD_CydD"/>
    <property type="match status" value="1"/>
</dbReference>
<evidence type="ECO:0000256" key="3">
    <source>
        <dbReference type="ARBA" id="ARBA00022741"/>
    </source>
</evidence>
<comment type="caution">
    <text evidence="11">The sequence shown here is derived from an EMBL/GenBank/DDBJ whole genome shotgun (WGS) entry which is preliminary data.</text>
</comment>
<dbReference type="InterPro" id="IPR039421">
    <property type="entry name" value="Type_1_exporter"/>
</dbReference>
<dbReference type="Pfam" id="PF00005">
    <property type="entry name" value="ABC_tran"/>
    <property type="match status" value="2"/>
</dbReference>
<dbReference type="SMART" id="SM00382">
    <property type="entry name" value="AAA"/>
    <property type="match status" value="2"/>
</dbReference>
<dbReference type="InterPro" id="IPR027417">
    <property type="entry name" value="P-loop_NTPase"/>
</dbReference>
<dbReference type="InterPro" id="IPR014223">
    <property type="entry name" value="ABC_CydC/D"/>
</dbReference>
<dbReference type="Proteomes" id="UP000093501">
    <property type="component" value="Unassembled WGS sequence"/>
</dbReference>
<dbReference type="InterPro" id="IPR017871">
    <property type="entry name" value="ABC_transporter-like_CS"/>
</dbReference>
<dbReference type="PANTHER" id="PTHR24221:SF590">
    <property type="entry name" value="COMPONENT LINKED WITH THE ASSEMBLY OF CYTOCHROME' TRANSPORT TRANSMEMBRANE ATP-BINDING PROTEIN ABC TRANSPORTER CYDD-RELATED"/>
    <property type="match status" value="1"/>
</dbReference>
<dbReference type="EMBL" id="MBQD01000022">
    <property type="protein sequence ID" value="OCL33345.1"/>
    <property type="molecule type" value="Genomic_DNA"/>
</dbReference>
<dbReference type="InterPro" id="IPR003593">
    <property type="entry name" value="AAA+_ATPase"/>
</dbReference>
<organism evidence="11 12">
    <name type="scientific">Tessaracoccus lapidicaptus</name>
    <dbReference type="NCBI Taxonomy" id="1427523"/>
    <lineage>
        <taxon>Bacteria</taxon>
        <taxon>Bacillati</taxon>
        <taxon>Actinomycetota</taxon>
        <taxon>Actinomycetes</taxon>
        <taxon>Propionibacteriales</taxon>
        <taxon>Propionibacteriaceae</taxon>
        <taxon>Tessaracoccus</taxon>
    </lineage>
</organism>
<accession>A0A1C0ALG2</accession>
<feature type="region of interest" description="Disordered" evidence="7">
    <location>
        <begin position="544"/>
        <end position="573"/>
    </location>
</feature>
<dbReference type="GO" id="GO:0042883">
    <property type="term" value="P:cysteine transport"/>
    <property type="evidence" value="ECO:0007669"/>
    <property type="project" value="InterPro"/>
</dbReference>
<evidence type="ECO:0000313" key="11">
    <source>
        <dbReference type="EMBL" id="OCL33345.1"/>
    </source>
</evidence>
<feature type="transmembrane region" description="Helical" evidence="8">
    <location>
        <begin position="236"/>
        <end position="266"/>
    </location>
</feature>
<dbReference type="GO" id="GO:0016887">
    <property type="term" value="F:ATP hydrolysis activity"/>
    <property type="evidence" value="ECO:0007669"/>
    <property type="project" value="InterPro"/>
</dbReference>
<evidence type="ECO:0000256" key="5">
    <source>
        <dbReference type="ARBA" id="ARBA00022989"/>
    </source>
</evidence>
<feature type="domain" description="ABC transmembrane type-1" evidence="10">
    <location>
        <begin position="22"/>
        <end position="301"/>
    </location>
</feature>
<dbReference type="CDD" id="cd03228">
    <property type="entry name" value="ABCC_MRP_Like"/>
    <property type="match status" value="2"/>
</dbReference>
<sequence>MAGPIHPRLLERARATRWFLGATVLVGVATAALLIVQARVLADWVTTAFTTRALPPGWPAALAVLAAVFAGRAILSWLSSTLAHRSAAAVKSDLRRDLLAARLNSPAGATTSASLIRIVTQGLDALDGYFAKYLPQLGLAATVPLLVGGAILLADWRSAIIIAFTLPLIPVFMALIGWTTEKATRRSFAVADRLANHFADLVAGLPTLQAFARARAQRRGVEISEEQYRDATMKTLYVSFLSSFALELLATLSVAVVAVTVGFRLVYGEIDFPTALFVLILAPEAFLPVRQVGVHFHDSADGVAAADAAFRIIDEAGPRRGGRPAPVVGPLRLDDVSFTYPGAAQPAVEGLTLEVAPGEVVAVSGASGGGKSTALAMAMGFLAPTSGRVSVDGVDLAELDLATWRSQVAWVGQEPGIVAGTVGDNVALGAAGATVDDVRRALADAGADFPPDKPVGDDGEGLSAGERRRVALARALVRIRVGGARFLVLDEPTAGLDADTEAAAVDAVRATGAAALIVSHRPAVLAAADRVVAAATRAVETSASPLPAPMTAQAAESRAARVDDAAPDESLPPRPGRSLLLDLLATVPKARTRFALAVLLAALASASSVALMGVSAWLISFAALAPPVLYLQPAAVGVRAFGISRGVFRYVERLVGHDVALRLQGALRVRVYATLSRTTLIGRRRGDLLTRIVADVTAVQDVVVRVWIPALSAAVVVVGASVAMALIDVPSGLVLLGSAVLAGAILPWWTQRASLAADLAAVPTRGRLADRVRELALTAVDLVAYGQQRAALSRADAVDEELRRVESRGAWVRGVAGGGQVVAAGVAVLAALWFGTGAVARGDLDPRLLAVLVLTPLALHEVLATFAQAAQTHTRARSALSRVEELLSEPPVGSGDAVPGDAGGAGLALRDVTVGWPGGGPVVSGLSLSVAPGERVALVGPSGAGKTTVAATVMGLIPPLSGEVARGGRVGYLAQDAHIFATTVAENVRIGRRDATDDDIRLALARAGLGLDPARRVGEAGSTLSGGERRRLAIARLLVGPRDVVILDEPTEHLDRATADALIDDALREFADVPMLIITHDPDVIARCTRVVAVGVEPDTRLAGVG</sequence>
<feature type="transmembrane region" description="Helical" evidence="8">
    <location>
        <begin position="706"/>
        <end position="727"/>
    </location>
</feature>
<feature type="transmembrane region" description="Helical" evidence="8">
    <location>
        <begin position="629"/>
        <end position="648"/>
    </location>
</feature>
<evidence type="ECO:0000256" key="1">
    <source>
        <dbReference type="ARBA" id="ARBA00004651"/>
    </source>
</evidence>
<dbReference type="InterPro" id="IPR014216">
    <property type="entry name" value="ABC_transptr_CydD"/>
</dbReference>
<feature type="domain" description="ABC transporter" evidence="9">
    <location>
        <begin position="331"/>
        <end position="561"/>
    </location>
</feature>
<dbReference type="Gene3D" id="1.20.1560.10">
    <property type="entry name" value="ABC transporter type 1, transmembrane domain"/>
    <property type="match status" value="2"/>
</dbReference>
<protein>
    <recommendedName>
        <fullName evidence="13">Thiol reductant ABC exporter subunit CydD</fullName>
    </recommendedName>
</protein>
<dbReference type="Gene3D" id="3.40.50.300">
    <property type="entry name" value="P-loop containing nucleotide triphosphate hydrolases"/>
    <property type="match status" value="2"/>
</dbReference>
<feature type="transmembrane region" description="Helical" evidence="8">
    <location>
        <begin position="594"/>
        <end position="623"/>
    </location>
</feature>
<dbReference type="NCBIfam" id="TIGR02868">
    <property type="entry name" value="CydC"/>
    <property type="match status" value="1"/>
</dbReference>
<evidence type="ECO:0000259" key="9">
    <source>
        <dbReference type="PROSITE" id="PS50893"/>
    </source>
</evidence>
<keyword evidence="12" id="KW-1185">Reference proteome</keyword>
<keyword evidence="6 8" id="KW-0472">Membrane</keyword>
<reference evidence="12" key="1">
    <citation type="submission" date="2016-07" db="EMBL/GenBank/DDBJ databases">
        <authorList>
            <person name="Florea S."/>
            <person name="Webb J.S."/>
            <person name="Jaromczyk J."/>
            <person name="Schardl C.L."/>
        </authorList>
    </citation>
    <scope>NUCLEOTIDE SEQUENCE [LARGE SCALE GENOMIC DNA]</scope>
    <source>
        <strain evidence="12">IPBSL-7</strain>
    </source>
</reference>
<feature type="domain" description="ABC transporter" evidence="9">
    <location>
        <begin position="907"/>
        <end position="1105"/>
    </location>
</feature>
<feature type="domain" description="ABC transmembrane type-1" evidence="10">
    <location>
        <begin position="595"/>
        <end position="875"/>
    </location>
</feature>
<dbReference type="PROSITE" id="PS50893">
    <property type="entry name" value="ABC_TRANSPORTER_2"/>
    <property type="match status" value="2"/>
</dbReference>
<name>A0A1C0ALG2_9ACTN</name>
<feature type="transmembrane region" description="Helical" evidence="8">
    <location>
        <begin position="18"/>
        <end position="38"/>
    </location>
</feature>
<dbReference type="GO" id="GO:0005886">
    <property type="term" value="C:plasma membrane"/>
    <property type="evidence" value="ECO:0007669"/>
    <property type="project" value="UniProtKB-SubCell"/>
</dbReference>
<feature type="transmembrane region" description="Helical" evidence="8">
    <location>
        <begin position="133"/>
        <end position="153"/>
    </location>
</feature>
<feature type="transmembrane region" description="Helical" evidence="8">
    <location>
        <begin position="810"/>
        <end position="836"/>
    </location>
</feature>